<dbReference type="RefSeq" id="WP_147129036.1">
    <property type="nucleotide sequence ID" value="NZ_VORM01000013.1"/>
</dbReference>
<proteinExistence type="predicted"/>
<keyword evidence="2" id="KW-1185">Reference proteome</keyword>
<sequence length="74" mass="8412">MPSNDLKMGLVTLGNEKENVSAAHIQFDFSYEASEKGQLKFTSVEGMNIYRIIQQSIHNAIKYDEAEHIEVICH</sequence>
<accession>A0A5C6ZFW8</accession>
<dbReference type="Gene3D" id="3.30.565.10">
    <property type="entry name" value="Histidine kinase-like ATPase, C-terminal domain"/>
    <property type="match status" value="1"/>
</dbReference>
<comment type="caution">
    <text evidence="1">The sequence shown here is derived from an EMBL/GenBank/DDBJ whole genome shotgun (WGS) entry which is preliminary data.</text>
</comment>
<dbReference type="EMBL" id="VORO01000013">
    <property type="protein sequence ID" value="TXD88518.1"/>
    <property type="molecule type" value="Genomic_DNA"/>
</dbReference>
<dbReference type="AlphaFoldDB" id="A0A5C6ZFW8"/>
<name>A0A5C6ZFW8_9FLAO</name>
<protein>
    <submittedName>
        <fullName evidence="1">Uncharacterized protein</fullName>
    </submittedName>
</protein>
<dbReference type="Proteomes" id="UP000321578">
    <property type="component" value="Unassembled WGS sequence"/>
</dbReference>
<evidence type="ECO:0000313" key="1">
    <source>
        <dbReference type="EMBL" id="TXD88518.1"/>
    </source>
</evidence>
<gene>
    <name evidence="1" type="ORF">ESY86_12300</name>
</gene>
<reference evidence="1 2" key="1">
    <citation type="submission" date="2019-08" db="EMBL/GenBank/DDBJ databases">
        <title>Genomes of Subsaximicrobium wynnwilliamsii strains.</title>
        <authorList>
            <person name="Bowman J.P."/>
        </authorList>
    </citation>
    <scope>NUCLEOTIDE SEQUENCE [LARGE SCALE GENOMIC DNA]</scope>
    <source>
        <strain evidence="1 2">2-80-2</strain>
    </source>
</reference>
<organism evidence="1 2">
    <name type="scientific">Subsaximicrobium wynnwilliamsii</name>
    <dbReference type="NCBI Taxonomy" id="291179"/>
    <lineage>
        <taxon>Bacteria</taxon>
        <taxon>Pseudomonadati</taxon>
        <taxon>Bacteroidota</taxon>
        <taxon>Flavobacteriia</taxon>
        <taxon>Flavobacteriales</taxon>
        <taxon>Flavobacteriaceae</taxon>
        <taxon>Subsaximicrobium</taxon>
    </lineage>
</organism>
<dbReference type="InterPro" id="IPR036890">
    <property type="entry name" value="HATPase_C_sf"/>
</dbReference>
<evidence type="ECO:0000313" key="2">
    <source>
        <dbReference type="Proteomes" id="UP000321578"/>
    </source>
</evidence>